<feature type="compositionally biased region" description="Polar residues" evidence="1">
    <location>
        <begin position="107"/>
        <end position="126"/>
    </location>
</feature>
<feature type="compositionally biased region" description="Pro residues" evidence="1">
    <location>
        <begin position="131"/>
        <end position="142"/>
    </location>
</feature>
<name>A0A0A1TS81_9HYPO</name>
<feature type="compositionally biased region" description="Polar residues" evidence="1">
    <location>
        <begin position="147"/>
        <end position="170"/>
    </location>
</feature>
<proteinExistence type="predicted"/>
<accession>A0A0A1TS81</accession>
<feature type="region of interest" description="Disordered" evidence="1">
    <location>
        <begin position="1"/>
        <end position="175"/>
    </location>
</feature>
<dbReference type="Gene3D" id="2.130.10.10">
    <property type="entry name" value="YVTN repeat-like/Quinoprotein amine dehydrogenase"/>
    <property type="match status" value="1"/>
</dbReference>
<evidence type="ECO:0000313" key="2">
    <source>
        <dbReference type="EMBL" id="CEJ94277.1"/>
    </source>
</evidence>
<dbReference type="HOGENOM" id="CLU_021913_0_0_1"/>
<organism evidence="2 3">
    <name type="scientific">[Torrubiella] hemipterigena</name>
    <dbReference type="NCBI Taxonomy" id="1531966"/>
    <lineage>
        <taxon>Eukaryota</taxon>
        <taxon>Fungi</taxon>
        <taxon>Dikarya</taxon>
        <taxon>Ascomycota</taxon>
        <taxon>Pezizomycotina</taxon>
        <taxon>Sordariomycetes</taxon>
        <taxon>Hypocreomycetidae</taxon>
        <taxon>Hypocreales</taxon>
        <taxon>Clavicipitaceae</taxon>
        <taxon>Clavicipitaceae incertae sedis</taxon>
        <taxon>'Torrubiella' clade</taxon>
    </lineage>
</organism>
<keyword evidence="3" id="KW-1185">Reference proteome</keyword>
<dbReference type="OrthoDB" id="5242786at2759"/>
<sequence length="600" mass="65643">MHSPSRSSAARDHLSNDFSRMNVEDSNRRGLYTSDTEPRRLPVSPTSPLKYGRPKTRGSVESSPLEGPSSPMSYIDSWNHPGTRIDNTMPRPPTPPRSSARVPSGSLYRTSSGKSAQSVSNTSSYSLYPAPTRPLPPIPPPKSSSSQRLSGSTDSHSRASISTTRSTPSMGGSAPQFELLHQVPTQRYSGGSRAVSHRSATPLVLNFWKNIVVNTKRANNSVHFLDISSSGATLSSKHGNNLVNVWGIDSGNLLSTIKFSSYTEARSRSRDYMIRSHAIISESATLIAIATRFGRSIDIYDWVKKKSIQCIADADRWAATKNEIFDNSLDGRASLAVYRGEEHSVELYLASREKKKPFMSLREINLKEAGLPFVPQYPELAFSSTSPLLVLAAGPRPPTAGHPPPEKETLLAAWETQIDSMSPLKPYRIVRPWQHKELDTAVPFDLVTYGSVTVCIWIPASFRTVPGRGGTGYNIVPVAVPNRYVLFWDMAANATRTFPIPNCTSCVSPDCRLVAYCNTSGSEIGARGTIAIVDVITGEEIWSWPDKDATAGPQHSPIHFEDLSTVNELAFSADARFLTVGGSNGVMGIYDVRELAPERF</sequence>
<dbReference type="SUPFAM" id="SSF50978">
    <property type="entry name" value="WD40 repeat-like"/>
    <property type="match status" value="1"/>
</dbReference>
<dbReference type="AlphaFoldDB" id="A0A0A1TS81"/>
<reference evidence="2 3" key="1">
    <citation type="journal article" date="2015" name="Genome Announc.">
        <title>Draft Genome Sequence and Gene Annotation of the Entomopathogenic Fungus Verticillium hemipterigenum.</title>
        <authorList>
            <person name="Horn F."/>
            <person name="Habel A."/>
            <person name="Scharf D.H."/>
            <person name="Dworschak J."/>
            <person name="Brakhage A.A."/>
            <person name="Guthke R."/>
            <person name="Hertweck C."/>
            <person name="Linde J."/>
        </authorList>
    </citation>
    <scope>NUCLEOTIDE SEQUENCE [LARGE SCALE GENOMIC DNA]</scope>
</reference>
<evidence type="ECO:0000313" key="3">
    <source>
        <dbReference type="Proteomes" id="UP000039046"/>
    </source>
</evidence>
<gene>
    <name evidence="2" type="ORF">VHEMI09818</name>
</gene>
<dbReference type="EMBL" id="CDHN01000006">
    <property type="protein sequence ID" value="CEJ94277.1"/>
    <property type="molecule type" value="Genomic_DNA"/>
</dbReference>
<dbReference type="InterPro" id="IPR015943">
    <property type="entry name" value="WD40/YVTN_repeat-like_dom_sf"/>
</dbReference>
<dbReference type="InterPro" id="IPR036322">
    <property type="entry name" value="WD40_repeat_dom_sf"/>
</dbReference>
<protein>
    <submittedName>
        <fullName evidence="2">Uncharacterized protein</fullName>
    </submittedName>
</protein>
<dbReference type="Proteomes" id="UP000039046">
    <property type="component" value="Unassembled WGS sequence"/>
</dbReference>
<evidence type="ECO:0000256" key="1">
    <source>
        <dbReference type="SAM" id="MobiDB-lite"/>
    </source>
</evidence>
<dbReference type="STRING" id="1531966.A0A0A1TS81"/>